<sequence>MFSKHEHEHQVDKSLISLVKSDKATAGYISLALMRTEIEMRAASHGVEPQFQLPVPVDDFMQRSHPTDQLLTGKISQVTIFLQPKKGPWPWPFEIMKSTFSNIYVFLKPDACISLPLYIFDILVQDQSNKRQNRRSNETNHRQGGGGIAGGSRCGSRDMSEGPAHGGGRDEGGTSDLLHVHGEFIWRVKVRFYSLKPALEMKEDVALLLDADLKENGKGGEGFYRPDACISLPLYIFDILVQDQSNKRQNRRSNETNHRQGGGGIAGGSRCGSRDMSEGPAHGGGRDEGGTSDLLHVHGEFIWRVKVRFYSMKPALEMKEDVALLLDADLKENGKGGEGFYR</sequence>
<organism evidence="1 2">
    <name type="scientific">Vaccinium darrowii</name>
    <dbReference type="NCBI Taxonomy" id="229202"/>
    <lineage>
        <taxon>Eukaryota</taxon>
        <taxon>Viridiplantae</taxon>
        <taxon>Streptophyta</taxon>
        <taxon>Embryophyta</taxon>
        <taxon>Tracheophyta</taxon>
        <taxon>Spermatophyta</taxon>
        <taxon>Magnoliopsida</taxon>
        <taxon>eudicotyledons</taxon>
        <taxon>Gunneridae</taxon>
        <taxon>Pentapetalae</taxon>
        <taxon>asterids</taxon>
        <taxon>Ericales</taxon>
        <taxon>Ericaceae</taxon>
        <taxon>Vaccinioideae</taxon>
        <taxon>Vaccinieae</taxon>
        <taxon>Vaccinium</taxon>
    </lineage>
</organism>
<reference evidence="1 2" key="1">
    <citation type="journal article" date="2021" name="Hortic Res">
        <title>High-quality reference genome and annotation aids understanding of berry development for evergreen blueberry (Vaccinium darrowii).</title>
        <authorList>
            <person name="Yu J."/>
            <person name="Hulse-Kemp A.M."/>
            <person name="Babiker E."/>
            <person name="Staton M."/>
        </authorList>
    </citation>
    <scope>NUCLEOTIDE SEQUENCE [LARGE SCALE GENOMIC DNA]</scope>
    <source>
        <strain evidence="2">cv. NJ 8807/NJ 8810</strain>
        <tissue evidence="1">Young leaf</tissue>
    </source>
</reference>
<accession>A0ACB7YQ24</accession>
<comment type="caution">
    <text evidence="1">The sequence shown here is derived from an EMBL/GenBank/DDBJ whole genome shotgun (WGS) entry which is preliminary data.</text>
</comment>
<evidence type="ECO:0000313" key="1">
    <source>
        <dbReference type="EMBL" id="KAH7855603.1"/>
    </source>
</evidence>
<gene>
    <name evidence="1" type="ORF">Vadar_026674</name>
</gene>
<dbReference type="EMBL" id="CM037161">
    <property type="protein sequence ID" value="KAH7855603.1"/>
    <property type="molecule type" value="Genomic_DNA"/>
</dbReference>
<protein>
    <submittedName>
        <fullName evidence="1">Uncharacterized protein</fullName>
    </submittedName>
</protein>
<evidence type="ECO:0000313" key="2">
    <source>
        <dbReference type="Proteomes" id="UP000828048"/>
    </source>
</evidence>
<proteinExistence type="predicted"/>
<dbReference type="Proteomes" id="UP000828048">
    <property type="component" value="Chromosome 11"/>
</dbReference>
<name>A0ACB7YQ24_9ERIC</name>
<keyword evidence="2" id="KW-1185">Reference proteome</keyword>